<dbReference type="InterPro" id="IPR011009">
    <property type="entry name" value="Kinase-like_dom_sf"/>
</dbReference>
<evidence type="ECO:0000313" key="2">
    <source>
        <dbReference type="EMBL" id="SFB51201.1"/>
    </source>
</evidence>
<dbReference type="Pfam" id="PF03881">
    <property type="entry name" value="Fructosamin_kin"/>
    <property type="match status" value="1"/>
</dbReference>
<dbReference type="Gene3D" id="3.30.200.20">
    <property type="entry name" value="Phosphorylase Kinase, domain 1"/>
    <property type="match status" value="1"/>
</dbReference>
<dbReference type="Gene3D" id="1.10.510.10">
    <property type="entry name" value="Transferase(Phosphotransferase) domain 1"/>
    <property type="match status" value="1"/>
</dbReference>
<dbReference type="EMBL" id="FOKG01000015">
    <property type="protein sequence ID" value="SFB51201.1"/>
    <property type="molecule type" value="Genomic_DNA"/>
</dbReference>
<dbReference type="PANTHER" id="PTHR12149">
    <property type="entry name" value="FRUCTOSAMINE 3 KINASE-RELATED PROTEIN"/>
    <property type="match status" value="1"/>
</dbReference>
<dbReference type="Proteomes" id="UP000243799">
    <property type="component" value="Unassembled WGS sequence"/>
</dbReference>
<gene>
    <name evidence="2" type="ORF">SAMN05216266_11543</name>
</gene>
<comment type="similarity">
    <text evidence="1">Belongs to the fructosamine kinase family.</text>
</comment>
<dbReference type="PIRSF" id="PIRSF006221">
    <property type="entry name" value="Ketosamine-3-kinase"/>
    <property type="match status" value="1"/>
</dbReference>
<keyword evidence="1" id="KW-0808">Transferase</keyword>
<dbReference type="STRING" id="490629.SAMN05216266_11543"/>
<dbReference type="InterPro" id="IPR016477">
    <property type="entry name" value="Fructo-/Ketosamine-3-kinase"/>
</dbReference>
<proteinExistence type="inferred from homology"/>
<protein>
    <submittedName>
        <fullName evidence="2">Fructosamine-3-kinase</fullName>
    </submittedName>
</protein>
<dbReference type="Gene3D" id="1.20.1270.240">
    <property type="match status" value="1"/>
</dbReference>
<sequence>MSARAAAERLTAERVANIRQLGGSLFEVALQDGRTAVAKRGSRPNDVVAEAAGLRWLGESGDVPIPAVLGADDEWLVSEYVRPGPATVRAAEAFGRGLARLHLRGAPAYGSPPPGGPADASMGLTPMRNEPCPDWPTFFGAHRIAPYVRMAADQGRYSARQIAVFDEVRDRLPELAGPPEPPARLHGDTWSGNIHWGHDGQVWLIDPAAHGGHRETDLAVLAVFGLPHLERVLGAYAEEAEAAGAPLAPGWRDRTELHQLHFLLVHAVLFGGGYAGQALAAAQKTLRAG</sequence>
<evidence type="ECO:0000313" key="3">
    <source>
        <dbReference type="Proteomes" id="UP000243799"/>
    </source>
</evidence>
<organism evidence="2 3">
    <name type="scientific">Amycolatopsis marina</name>
    <dbReference type="NCBI Taxonomy" id="490629"/>
    <lineage>
        <taxon>Bacteria</taxon>
        <taxon>Bacillati</taxon>
        <taxon>Actinomycetota</taxon>
        <taxon>Actinomycetes</taxon>
        <taxon>Pseudonocardiales</taxon>
        <taxon>Pseudonocardiaceae</taxon>
        <taxon>Amycolatopsis</taxon>
    </lineage>
</organism>
<keyword evidence="1 2" id="KW-0418">Kinase</keyword>
<dbReference type="OrthoDB" id="5291879at2"/>
<dbReference type="GO" id="GO:0016301">
    <property type="term" value="F:kinase activity"/>
    <property type="evidence" value="ECO:0007669"/>
    <property type="project" value="UniProtKB-UniRule"/>
</dbReference>
<evidence type="ECO:0000256" key="1">
    <source>
        <dbReference type="PIRNR" id="PIRNR006221"/>
    </source>
</evidence>
<dbReference type="PANTHER" id="PTHR12149:SF8">
    <property type="entry name" value="PROTEIN-RIBULOSAMINE 3-KINASE"/>
    <property type="match status" value="1"/>
</dbReference>
<keyword evidence="3" id="KW-1185">Reference proteome</keyword>
<reference evidence="3" key="1">
    <citation type="submission" date="2016-10" db="EMBL/GenBank/DDBJ databases">
        <authorList>
            <person name="Varghese N."/>
            <person name="Submissions S."/>
        </authorList>
    </citation>
    <scope>NUCLEOTIDE SEQUENCE [LARGE SCALE GENOMIC DNA]</scope>
    <source>
        <strain evidence="3">CGMCC 4.3568</strain>
    </source>
</reference>
<dbReference type="RefSeq" id="WP_091675381.1">
    <property type="nucleotide sequence ID" value="NZ_FOKG01000015.1"/>
</dbReference>
<name>A0A1I1BLP3_9PSEU</name>
<dbReference type="SUPFAM" id="SSF56112">
    <property type="entry name" value="Protein kinase-like (PK-like)"/>
    <property type="match status" value="1"/>
</dbReference>
<accession>A0A1I1BLP3</accession>
<dbReference type="AlphaFoldDB" id="A0A1I1BLP3"/>